<sequence length="259" mass="26694">MRLNSPESVGLAFTAGVAAAFGAVSPASAYSMQPTLPSSPEIAAAIRFAASSSSDWNSEESITAVDTVQRFLSLKKMDDLSVGDQKYFLVTYAKAPVSVWEINCANYSPVTQPCTAIEKKLEYGWAALPNSAQRDVRNWVGEATLDTALTRLSLEAREAKIAAAKAAVKNGRTSGANGSPSPTGDGKQAATGVLTMGTLAADTVGEVAKSSSPNQANGDDGSPVSSGSMPIALGAILILIASATAAIAANPYLLYYPPE</sequence>
<keyword evidence="2" id="KW-1133">Transmembrane helix</keyword>
<comment type="caution">
    <text evidence="3">The sequence shown here is derived from an EMBL/GenBank/DDBJ whole genome shotgun (WGS) entry which is preliminary data.</text>
</comment>
<organism evidence="3 4">
    <name type="scientific">Corynebacterium mendelii</name>
    <dbReference type="NCBI Taxonomy" id="2765362"/>
    <lineage>
        <taxon>Bacteria</taxon>
        <taxon>Bacillati</taxon>
        <taxon>Actinomycetota</taxon>
        <taxon>Actinomycetes</taxon>
        <taxon>Mycobacteriales</taxon>
        <taxon>Corynebacteriaceae</taxon>
        <taxon>Corynebacterium</taxon>
    </lineage>
</organism>
<evidence type="ECO:0000313" key="4">
    <source>
        <dbReference type="Proteomes" id="UP000664332"/>
    </source>
</evidence>
<protein>
    <submittedName>
        <fullName evidence="3">Uncharacterized protein</fullName>
    </submittedName>
</protein>
<keyword evidence="2" id="KW-0472">Membrane</keyword>
<keyword evidence="4" id="KW-1185">Reference proteome</keyword>
<accession>A0A939IXZ3</accession>
<feature type="compositionally biased region" description="Polar residues" evidence="1">
    <location>
        <begin position="209"/>
        <end position="225"/>
    </location>
</feature>
<name>A0A939IXZ3_9CORY</name>
<evidence type="ECO:0000256" key="1">
    <source>
        <dbReference type="SAM" id="MobiDB-lite"/>
    </source>
</evidence>
<feature type="transmembrane region" description="Helical" evidence="2">
    <location>
        <begin position="231"/>
        <end position="255"/>
    </location>
</feature>
<dbReference type="RefSeq" id="WP_207279439.1">
    <property type="nucleotide sequence ID" value="NZ_JAFLEQ010000016.1"/>
</dbReference>
<dbReference type="EMBL" id="JAFLEQ010000016">
    <property type="protein sequence ID" value="MBN9644990.1"/>
    <property type="molecule type" value="Genomic_DNA"/>
</dbReference>
<gene>
    <name evidence="3" type="ORF">JZY06_10260</name>
</gene>
<reference evidence="3" key="1">
    <citation type="submission" date="2021-03" db="EMBL/GenBank/DDBJ databases">
        <authorList>
            <person name="Sun Q."/>
        </authorList>
    </citation>
    <scope>NUCLEOTIDE SEQUENCE</scope>
    <source>
        <strain evidence="3">CCM 8862</strain>
    </source>
</reference>
<evidence type="ECO:0000313" key="3">
    <source>
        <dbReference type="EMBL" id="MBN9644990.1"/>
    </source>
</evidence>
<dbReference type="Proteomes" id="UP000664332">
    <property type="component" value="Unassembled WGS sequence"/>
</dbReference>
<feature type="region of interest" description="Disordered" evidence="1">
    <location>
        <begin position="206"/>
        <end position="225"/>
    </location>
</feature>
<proteinExistence type="predicted"/>
<evidence type="ECO:0000256" key="2">
    <source>
        <dbReference type="SAM" id="Phobius"/>
    </source>
</evidence>
<keyword evidence="2" id="KW-0812">Transmembrane</keyword>
<dbReference type="AlphaFoldDB" id="A0A939IXZ3"/>